<reference evidence="3" key="1">
    <citation type="submission" date="2014-09" db="EMBL/GenBank/DDBJ databases">
        <title>Genome sequence of the luminous mushroom Mycena chlorophos for searching fungal bioluminescence genes.</title>
        <authorList>
            <person name="Tanaka Y."/>
            <person name="Kasuga D."/>
            <person name="Oba Y."/>
            <person name="Hase S."/>
            <person name="Sato K."/>
            <person name="Oba Y."/>
            <person name="Sakakibara Y."/>
        </authorList>
    </citation>
    <scope>NUCLEOTIDE SEQUENCE</scope>
</reference>
<dbReference type="CDD" id="cd04301">
    <property type="entry name" value="NAT_SF"/>
    <property type="match status" value="1"/>
</dbReference>
<dbReference type="InterPro" id="IPR016181">
    <property type="entry name" value="Acyl_CoA_acyltransferase"/>
</dbReference>
<dbReference type="SUPFAM" id="SSF52833">
    <property type="entry name" value="Thioredoxin-like"/>
    <property type="match status" value="1"/>
</dbReference>
<organism evidence="3 4">
    <name type="scientific">Mycena chlorophos</name>
    <name type="common">Agaric fungus</name>
    <name type="synonym">Agaricus chlorophos</name>
    <dbReference type="NCBI Taxonomy" id="658473"/>
    <lineage>
        <taxon>Eukaryota</taxon>
        <taxon>Fungi</taxon>
        <taxon>Dikarya</taxon>
        <taxon>Basidiomycota</taxon>
        <taxon>Agaricomycotina</taxon>
        <taxon>Agaricomycetes</taxon>
        <taxon>Agaricomycetidae</taxon>
        <taxon>Agaricales</taxon>
        <taxon>Marasmiineae</taxon>
        <taxon>Mycenaceae</taxon>
        <taxon>Mycena</taxon>
    </lineage>
</organism>
<protein>
    <recommendedName>
        <fullName evidence="2">N-acetyltransferase domain-containing protein</fullName>
    </recommendedName>
</protein>
<feature type="domain" description="N-acetyltransferase" evidence="2">
    <location>
        <begin position="461"/>
        <end position="608"/>
    </location>
</feature>
<sequence length="608" mass="67576">MRAARRAGSLLAFTSTHFILRYRKYVEWSSLKNAYMDLRYTGIIDPPPSLSRTPRDLVHASITSAHAARFDYLVFYASIDPTQGRMWCGDCRRVEEVVRRVFDDAGGPSAAIVYVGSKPEWKSPTSAFRGEPFILTDVPTIAKLERDVGGNGNVGIVKLVDTEIDAGLPAFVAGGRGVAEVGTMTSKIGPYGCFVCRQPDLVLSLWWPALVPLISDPWLRVVLMSDRANGCACAYLVFDQQSTDLDPSKTPRLTCSHVLHPPMTISHLPTQGKLDENKIIVQQHLSAVEFLSVAYPILQNHEASSNIVLAHALSHSPADFVLTECRFIDTVKVPPPPNAIPVGAENFWLTVWTSTRSTTPVLQLVLACITSSAGNAHPIFLWGEPTLAPENIGDAVATFLRGCVLDATRVFSVFGPTSLVDAFSRSWTTLTGFRQREEPLYDAFFASCSLQTLRSGPRVIDGVRKAIHSDAEMVGELVEGFFNDSGYVVDASQAKAEAVDLITKGLVWVYETETREIASFCAVTRTSLRVAAITRVYTFPEWRRRCFAYDLVREVVHRLFEFGKQRVVLYVGKDNNARHVYERVGFDVQDDGYDWKEIGFEEVAIRHW</sequence>
<dbReference type="Pfam" id="PF06110">
    <property type="entry name" value="TXD17-like_Trx"/>
    <property type="match status" value="1"/>
</dbReference>
<dbReference type="PROSITE" id="PS51186">
    <property type="entry name" value="GNAT"/>
    <property type="match status" value="1"/>
</dbReference>
<dbReference type="Gene3D" id="3.40.30.10">
    <property type="entry name" value="Glutaredoxin"/>
    <property type="match status" value="1"/>
</dbReference>
<dbReference type="InterPro" id="IPR036249">
    <property type="entry name" value="Thioredoxin-like_sf"/>
</dbReference>
<dbReference type="PANTHER" id="PTHR12452:SF0">
    <property type="entry name" value="THIOREDOXIN DOMAIN-CONTAINING PROTEIN 17"/>
    <property type="match status" value="1"/>
</dbReference>
<evidence type="ECO:0000313" key="4">
    <source>
        <dbReference type="Proteomes" id="UP000815677"/>
    </source>
</evidence>
<dbReference type="SUPFAM" id="SSF55729">
    <property type="entry name" value="Acyl-CoA N-acyltransferases (Nat)"/>
    <property type="match status" value="1"/>
</dbReference>
<evidence type="ECO:0000313" key="3">
    <source>
        <dbReference type="EMBL" id="GAT57469.1"/>
    </source>
</evidence>
<dbReference type="EMBL" id="DF849461">
    <property type="protein sequence ID" value="GAT57469.1"/>
    <property type="molecule type" value="Genomic_DNA"/>
</dbReference>
<dbReference type="PANTHER" id="PTHR12452">
    <property type="entry name" value="42-9-9 PROTEIN-RELATED"/>
    <property type="match status" value="1"/>
</dbReference>
<comment type="similarity">
    <text evidence="1">Belongs to the thioredoxin family.</text>
</comment>
<dbReference type="Pfam" id="PF08445">
    <property type="entry name" value="FR47"/>
    <property type="match status" value="1"/>
</dbReference>
<proteinExistence type="inferred from homology"/>
<gene>
    <name evidence="3" type="ORF">MCHLO_13996</name>
</gene>
<dbReference type="InterPro" id="IPR013653">
    <property type="entry name" value="GCN5-like_dom"/>
</dbReference>
<dbReference type="Gene3D" id="3.40.630.30">
    <property type="match status" value="1"/>
</dbReference>
<dbReference type="InterPro" id="IPR045108">
    <property type="entry name" value="TXNDC17-like"/>
</dbReference>
<evidence type="ECO:0000259" key="2">
    <source>
        <dbReference type="PROSITE" id="PS51186"/>
    </source>
</evidence>
<dbReference type="Proteomes" id="UP000815677">
    <property type="component" value="Unassembled WGS sequence"/>
</dbReference>
<keyword evidence="4" id="KW-1185">Reference proteome</keyword>
<dbReference type="InterPro" id="IPR000182">
    <property type="entry name" value="GNAT_dom"/>
</dbReference>
<name>A0ABQ0M2D2_MYCCL</name>
<dbReference type="InterPro" id="IPR010357">
    <property type="entry name" value="TXNDC17_dom"/>
</dbReference>
<evidence type="ECO:0000256" key="1">
    <source>
        <dbReference type="ARBA" id="ARBA00008987"/>
    </source>
</evidence>
<accession>A0ABQ0M2D2</accession>